<feature type="transmembrane region" description="Helical" evidence="15">
    <location>
        <begin position="35"/>
        <end position="54"/>
    </location>
</feature>
<keyword evidence="7" id="KW-0547">Nucleotide-binding</keyword>
<dbReference type="PANTHER" id="PTHR34299:SF1">
    <property type="entry name" value="DIACYLGLYCEROL KINASE"/>
    <property type="match status" value="1"/>
</dbReference>
<keyword evidence="12 15" id="KW-0472">Membrane</keyword>
<evidence type="ECO:0000256" key="15">
    <source>
        <dbReference type="SAM" id="Phobius"/>
    </source>
</evidence>
<evidence type="ECO:0000256" key="8">
    <source>
        <dbReference type="ARBA" id="ARBA00022777"/>
    </source>
</evidence>
<keyword evidence="4" id="KW-0444">Lipid biosynthesis</keyword>
<feature type="transmembrane region" description="Helical" evidence="15">
    <location>
        <begin position="60"/>
        <end position="79"/>
    </location>
</feature>
<proteinExistence type="inferred from homology"/>
<dbReference type="InterPro" id="IPR033717">
    <property type="entry name" value="UDPK"/>
</dbReference>
<sequence length="134" mass="15153">MDLKDKNLWGFKRLLRSFVYAWTGLKYVIRYEQNMRIHLIMSAVVMALAFILNVPLMQKIILLLVVGMVLSLEVMNTAIERTVDMITEEYHPQAKVAKDIAAGAVFIFSIISVLIGLAIFLPPIIELVSMILSS</sequence>
<dbReference type="InterPro" id="IPR036945">
    <property type="entry name" value="DAGK_sf"/>
</dbReference>
<evidence type="ECO:0000256" key="14">
    <source>
        <dbReference type="ARBA" id="ARBA00023264"/>
    </source>
</evidence>
<dbReference type="CDD" id="cd14265">
    <property type="entry name" value="UDPK_IM_like"/>
    <property type="match status" value="1"/>
</dbReference>
<keyword evidence="6 15" id="KW-0812">Transmembrane</keyword>
<dbReference type="EMBL" id="JAOTPO010000006">
    <property type="protein sequence ID" value="MDE5413901.1"/>
    <property type="molecule type" value="Genomic_DNA"/>
</dbReference>
<accession>A0ABT5VEM4</accession>
<dbReference type="RefSeq" id="WP_275118512.1">
    <property type="nucleotide sequence ID" value="NZ_JAOTPO010000006.1"/>
</dbReference>
<dbReference type="PANTHER" id="PTHR34299">
    <property type="entry name" value="DIACYLGLYCEROL KINASE"/>
    <property type="match status" value="1"/>
</dbReference>
<evidence type="ECO:0000256" key="5">
    <source>
        <dbReference type="ARBA" id="ARBA00022679"/>
    </source>
</evidence>
<evidence type="ECO:0000256" key="3">
    <source>
        <dbReference type="ARBA" id="ARBA00022475"/>
    </source>
</evidence>
<comment type="similarity">
    <text evidence="2">Belongs to the bacterial diacylglycerol kinase family.</text>
</comment>
<dbReference type="GO" id="GO:0016301">
    <property type="term" value="F:kinase activity"/>
    <property type="evidence" value="ECO:0007669"/>
    <property type="project" value="UniProtKB-KW"/>
</dbReference>
<evidence type="ECO:0000256" key="12">
    <source>
        <dbReference type="ARBA" id="ARBA00023136"/>
    </source>
</evidence>
<dbReference type="Gene3D" id="1.10.287.3610">
    <property type="match status" value="1"/>
</dbReference>
<feature type="transmembrane region" description="Helical" evidence="15">
    <location>
        <begin position="100"/>
        <end position="125"/>
    </location>
</feature>
<comment type="subcellular location">
    <subcellularLocation>
        <location evidence="1">Cell membrane</location>
        <topology evidence="1">Multi-pass membrane protein</topology>
    </subcellularLocation>
</comment>
<keyword evidence="17" id="KW-1185">Reference proteome</keyword>
<name>A0ABT5VEM4_9BACI</name>
<dbReference type="Proteomes" id="UP001148125">
    <property type="component" value="Unassembled WGS sequence"/>
</dbReference>
<evidence type="ECO:0000256" key="13">
    <source>
        <dbReference type="ARBA" id="ARBA00023209"/>
    </source>
</evidence>
<evidence type="ECO:0000313" key="17">
    <source>
        <dbReference type="Proteomes" id="UP001148125"/>
    </source>
</evidence>
<keyword evidence="13" id="KW-0594">Phospholipid biosynthesis</keyword>
<evidence type="ECO:0000256" key="4">
    <source>
        <dbReference type="ARBA" id="ARBA00022516"/>
    </source>
</evidence>
<evidence type="ECO:0000256" key="10">
    <source>
        <dbReference type="ARBA" id="ARBA00022989"/>
    </source>
</evidence>
<keyword evidence="11" id="KW-0443">Lipid metabolism</keyword>
<keyword evidence="14" id="KW-1208">Phospholipid metabolism</keyword>
<evidence type="ECO:0000313" key="16">
    <source>
        <dbReference type="EMBL" id="MDE5413901.1"/>
    </source>
</evidence>
<comment type="caution">
    <text evidence="16">The sequence shown here is derived from an EMBL/GenBank/DDBJ whole genome shotgun (WGS) entry which is preliminary data.</text>
</comment>
<reference evidence="16" key="1">
    <citation type="submission" date="2024-05" db="EMBL/GenBank/DDBJ databases">
        <title>Alkalihalobacillus sp. strain MEB203 novel alkaliphilic bacterium from Lonar Lake, India.</title>
        <authorList>
            <person name="Joshi A."/>
            <person name="Thite S."/>
            <person name="Mengade P."/>
        </authorList>
    </citation>
    <scope>NUCLEOTIDE SEQUENCE</scope>
    <source>
        <strain evidence="16">MEB 203</strain>
    </source>
</reference>
<dbReference type="InterPro" id="IPR000829">
    <property type="entry name" value="DAGK"/>
</dbReference>
<dbReference type="PROSITE" id="PS01069">
    <property type="entry name" value="DAGK_PROKAR"/>
    <property type="match status" value="1"/>
</dbReference>
<protein>
    <submittedName>
        <fullName evidence="16">Diacylglycerol kinase family protein</fullName>
    </submittedName>
</protein>
<keyword evidence="9" id="KW-0067">ATP-binding</keyword>
<evidence type="ECO:0000256" key="1">
    <source>
        <dbReference type="ARBA" id="ARBA00004651"/>
    </source>
</evidence>
<organism evidence="16 17">
    <name type="scientific">Alkalihalobacterium chitinilyticum</name>
    <dbReference type="NCBI Taxonomy" id="2980103"/>
    <lineage>
        <taxon>Bacteria</taxon>
        <taxon>Bacillati</taxon>
        <taxon>Bacillota</taxon>
        <taxon>Bacilli</taxon>
        <taxon>Bacillales</taxon>
        <taxon>Bacillaceae</taxon>
        <taxon>Alkalihalobacterium</taxon>
    </lineage>
</organism>
<evidence type="ECO:0000256" key="9">
    <source>
        <dbReference type="ARBA" id="ARBA00022840"/>
    </source>
</evidence>
<evidence type="ECO:0000256" key="7">
    <source>
        <dbReference type="ARBA" id="ARBA00022741"/>
    </source>
</evidence>
<evidence type="ECO:0000256" key="6">
    <source>
        <dbReference type="ARBA" id="ARBA00022692"/>
    </source>
</evidence>
<keyword evidence="10 15" id="KW-1133">Transmembrane helix</keyword>
<keyword evidence="8 16" id="KW-0418">Kinase</keyword>
<keyword evidence="5" id="KW-0808">Transferase</keyword>
<gene>
    <name evidence="16" type="ORF">N7Z68_10930</name>
</gene>
<dbReference type="Pfam" id="PF01219">
    <property type="entry name" value="DAGK_prokar"/>
    <property type="match status" value="1"/>
</dbReference>
<keyword evidence="3" id="KW-1003">Cell membrane</keyword>
<evidence type="ECO:0000256" key="2">
    <source>
        <dbReference type="ARBA" id="ARBA00005967"/>
    </source>
</evidence>
<evidence type="ECO:0000256" key="11">
    <source>
        <dbReference type="ARBA" id="ARBA00023098"/>
    </source>
</evidence>